<proteinExistence type="predicted"/>
<keyword evidence="2" id="KW-1185">Reference proteome</keyword>
<dbReference type="Proteomes" id="UP000554482">
    <property type="component" value="Unassembled WGS sequence"/>
</dbReference>
<organism evidence="1 2">
    <name type="scientific">Thalictrum thalictroides</name>
    <name type="common">Rue-anemone</name>
    <name type="synonym">Anemone thalictroides</name>
    <dbReference type="NCBI Taxonomy" id="46969"/>
    <lineage>
        <taxon>Eukaryota</taxon>
        <taxon>Viridiplantae</taxon>
        <taxon>Streptophyta</taxon>
        <taxon>Embryophyta</taxon>
        <taxon>Tracheophyta</taxon>
        <taxon>Spermatophyta</taxon>
        <taxon>Magnoliopsida</taxon>
        <taxon>Ranunculales</taxon>
        <taxon>Ranunculaceae</taxon>
        <taxon>Thalictroideae</taxon>
        <taxon>Thalictrum</taxon>
    </lineage>
</organism>
<dbReference type="AlphaFoldDB" id="A0A7J6V630"/>
<accession>A0A7J6V630</accession>
<dbReference type="EMBL" id="JABWDY010037765">
    <property type="protein sequence ID" value="KAF5180148.1"/>
    <property type="molecule type" value="Genomic_DNA"/>
</dbReference>
<protein>
    <submittedName>
        <fullName evidence="1">Uncharacterized protein</fullName>
    </submittedName>
</protein>
<gene>
    <name evidence="1" type="ORF">FRX31_030263</name>
</gene>
<comment type="caution">
    <text evidence="1">The sequence shown here is derived from an EMBL/GenBank/DDBJ whole genome shotgun (WGS) entry which is preliminary data.</text>
</comment>
<sequence length="74" mass="8319">MKNFVVEGVVVEIDPYLVVIVVEDVVVPVMATPIISHVRFAVGPSTLQKFVGINQHLIMQIKHPYQMINVKGRH</sequence>
<evidence type="ECO:0000313" key="1">
    <source>
        <dbReference type="EMBL" id="KAF5180148.1"/>
    </source>
</evidence>
<reference evidence="1 2" key="1">
    <citation type="submission" date="2020-06" db="EMBL/GenBank/DDBJ databases">
        <title>Transcriptomic and genomic resources for Thalictrum thalictroides and T. hernandezii: Facilitating candidate gene discovery in an emerging model plant lineage.</title>
        <authorList>
            <person name="Arias T."/>
            <person name="Riano-Pachon D.M."/>
            <person name="Di Stilio V.S."/>
        </authorList>
    </citation>
    <scope>NUCLEOTIDE SEQUENCE [LARGE SCALE GENOMIC DNA]</scope>
    <source>
        <strain evidence="2">cv. WT478/WT964</strain>
        <tissue evidence="1">Leaves</tissue>
    </source>
</reference>
<name>A0A7J6V630_THATH</name>
<evidence type="ECO:0000313" key="2">
    <source>
        <dbReference type="Proteomes" id="UP000554482"/>
    </source>
</evidence>